<dbReference type="InParanoid" id="E4V063"/>
<feature type="compositionally biased region" description="Pro residues" evidence="1">
    <location>
        <begin position="430"/>
        <end position="441"/>
    </location>
</feature>
<evidence type="ECO:0000313" key="3">
    <source>
        <dbReference type="EMBL" id="EFR03000.1"/>
    </source>
</evidence>
<evidence type="ECO:0000259" key="2">
    <source>
        <dbReference type="Pfam" id="PF00339"/>
    </source>
</evidence>
<feature type="region of interest" description="Disordered" evidence="1">
    <location>
        <begin position="397"/>
        <end position="588"/>
    </location>
</feature>
<dbReference type="eggNOG" id="ENOG502QWIY">
    <property type="taxonomic scope" value="Eukaryota"/>
</dbReference>
<organism evidence="4">
    <name type="scientific">Arthroderma gypseum (strain ATCC MYA-4604 / CBS 118893)</name>
    <name type="common">Microsporum gypseum</name>
    <dbReference type="NCBI Taxonomy" id="535722"/>
    <lineage>
        <taxon>Eukaryota</taxon>
        <taxon>Fungi</taxon>
        <taxon>Dikarya</taxon>
        <taxon>Ascomycota</taxon>
        <taxon>Pezizomycotina</taxon>
        <taxon>Eurotiomycetes</taxon>
        <taxon>Eurotiomycetidae</taxon>
        <taxon>Onygenales</taxon>
        <taxon>Arthrodermataceae</taxon>
        <taxon>Nannizzia</taxon>
    </lineage>
</organism>
<proteinExistence type="predicted"/>
<dbReference type="GO" id="GO:0005886">
    <property type="term" value="C:plasma membrane"/>
    <property type="evidence" value="ECO:0007669"/>
    <property type="project" value="TreeGrafter"/>
</dbReference>
<dbReference type="CDD" id="cd22952">
    <property type="entry name" value="ART10-like"/>
    <property type="match status" value="1"/>
</dbReference>
<feature type="region of interest" description="Disordered" evidence="1">
    <location>
        <begin position="194"/>
        <end position="230"/>
    </location>
</feature>
<dbReference type="RefSeq" id="XP_003171454.1">
    <property type="nucleotide sequence ID" value="XM_003171406.1"/>
</dbReference>
<dbReference type="PANTHER" id="PTHR11188:SF166">
    <property type="entry name" value="ARRESTIN (OR S-ANTIGEN), N-TERMINAL DOMAIN PROTEIN (AFU_ORTHOLOGUE AFUA_7G02050)"/>
    <property type="match status" value="1"/>
</dbReference>
<dbReference type="GO" id="GO:0031625">
    <property type="term" value="F:ubiquitin protein ligase binding"/>
    <property type="evidence" value="ECO:0007669"/>
    <property type="project" value="TreeGrafter"/>
</dbReference>
<feature type="compositionally biased region" description="Basic and acidic residues" evidence="1">
    <location>
        <begin position="194"/>
        <end position="208"/>
    </location>
</feature>
<dbReference type="Pfam" id="PF00339">
    <property type="entry name" value="Arrestin_N"/>
    <property type="match status" value="1"/>
</dbReference>
<dbReference type="GeneID" id="10026706"/>
<sequence>MSVQIFLNRPHAFFTNLDYITGKAVLSLSTETPITSIIVKLEGESRTRLAAAKYPHNERSDKKRTEIELHKVLYKVITLFPGPEIQDHVSPNPFYTLAPGIYEYPFQFRFPFNNDCIDNPLPTNLNMAGIRVEVARDTNQHIRRTLPPSLTGFPGEAEIKYYVKATVARPQFYKENYRGFADFRFLPIEPPRKKEVDKESYARREHQFKSRAQPQSPQSPQSPQEKKGLFKGSAESELLPRFSVDARLPSPPIITCNEPLPLRILIKKLNDSSEIVTLQLLQIELISYTYIRAHDLTRTESGSWVVTTRSNIGLPLGNGSDPAGKEWKLDPEMWNRIPLPSAVLPSFETCNMSRAYELEIRVGLAHGPAGSKKGLIVLPLRMAVQVFSGIPPPQALLDAMDGRPSKEPIPAPMQSPAFGLDHGPSHVPSHIPPSQPMPGPSPTSSNPNIPPPQPPRPPIQANHPIAMDNYEEAPPPSYEDAMADALAPVDGPRREYNPLAASQRPSSWTSTDAQSSAPPGNPRSNSFGPSGYGGYDIDSKCDERLFPSDAGSRSPTFEFTNIPPVMVERDVNQPSRLATTNETDGLGNSGLLMQKQIREFQHYQISGQHDDVSESPTASTTDLPSMTSSSTVSLPMDRPPLQPRRTTPIMPNLGIPPRKPVPAPKKMNSLP</sequence>
<feature type="compositionally biased region" description="Polar residues" evidence="1">
    <location>
        <begin position="503"/>
        <end position="528"/>
    </location>
</feature>
<dbReference type="EMBL" id="DS989826">
    <property type="protein sequence ID" value="EFR03000.1"/>
    <property type="molecule type" value="Genomic_DNA"/>
</dbReference>
<feature type="compositionally biased region" description="Pro residues" evidence="1">
    <location>
        <begin position="448"/>
        <end position="458"/>
    </location>
</feature>
<accession>E4V063</accession>
<dbReference type="PANTHER" id="PTHR11188">
    <property type="entry name" value="ARRESTIN DOMAIN CONTAINING PROTEIN"/>
    <property type="match status" value="1"/>
</dbReference>
<dbReference type="GO" id="GO:0030674">
    <property type="term" value="F:protein-macromolecule adaptor activity"/>
    <property type="evidence" value="ECO:0007669"/>
    <property type="project" value="TreeGrafter"/>
</dbReference>
<dbReference type="InterPro" id="IPR011021">
    <property type="entry name" value="Arrestin-like_N"/>
</dbReference>
<evidence type="ECO:0000256" key="1">
    <source>
        <dbReference type="SAM" id="MobiDB-lite"/>
    </source>
</evidence>
<dbReference type="InterPro" id="IPR050357">
    <property type="entry name" value="Arrestin_domain-protein"/>
</dbReference>
<dbReference type="GO" id="GO:0070086">
    <property type="term" value="P:ubiquitin-dependent endocytosis"/>
    <property type="evidence" value="ECO:0007669"/>
    <property type="project" value="TreeGrafter"/>
</dbReference>
<name>E4V063_ARTGP</name>
<feature type="compositionally biased region" description="Basic and acidic residues" evidence="1">
    <location>
        <begin position="537"/>
        <end position="546"/>
    </location>
</feature>
<dbReference type="OrthoDB" id="3365616at2759"/>
<dbReference type="HOGENOM" id="CLU_016622_1_0_1"/>
<dbReference type="GO" id="GO:0005829">
    <property type="term" value="C:cytosol"/>
    <property type="evidence" value="ECO:0007669"/>
    <property type="project" value="TreeGrafter"/>
</dbReference>
<feature type="compositionally biased region" description="Polar residues" evidence="1">
    <location>
        <begin position="572"/>
        <end position="583"/>
    </location>
</feature>
<gene>
    <name evidence="3" type="ORF">MGYG_06000</name>
</gene>
<reference evidence="4" key="1">
    <citation type="journal article" date="2012" name="MBio">
        <title>Comparative genome analysis of Trichophyton rubrum and related dermatophytes reveals candidate genes involved in infection.</title>
        <authorList>
            <person name="Martinez D.A."/>
            <person name="Oliver B.G."/>
            <person name="Graeser Y."/>
            <person name="Goldberg J.M."/>
            <person name="Li W."/>
            <person name="Martinez-Rossi N.M."/>
            <person name="Monod M."/>
            <person name="Shelest E."/>
            <person name="Barton R.C."/>
            <person name="Birch E."/>
            <person name="Brakhage A.A."/>
            <person name="Chen Z."/>
            <person name="Gurr S.J."/>
            <person name="Heiman D."/>
            <person name="Heitman J."/>
            <person name="Kosti I."/>
            <person name="Rossi A."/>
            <person name="Saif S."/>
            <person name="Samalova M."/>
            <person name="Saunders C.W."/>
            <person name="Shea T."/>
            <person name="Summerbell R.C."/>
            <person name="Xu J."/>
            <person name="Young S."/>
            <person name="Zeng Q."/>
            <person name="Birren B.W."/>
            <person name="Cuomo C.A."/>
            <person name="White T.C."/>
        </authorList>
    </citation>
    <scope>NUCLEOTIDE SEQUENCE [LARGE SCALE GENOMIC DNA]</scope>
    <source>
        <strain evidence="4">ATCC MYA-4604 / CBS 118893</strain>
    </source>
</reference>
<evidence type="ECO:0000313" key="4">
    <source>
        <dbReference type="Proteomes" id="UP000002669"/>
    </source>
</evidence>
<dbReference type="STRING" id="535722.E4V063"/>
<feature type="compositionally biased region" description="Low complexity" evidence="1">
    <location>
        <begin position="213"/>
        <end position="223"/>
    </location>
</feature>
<feature type="compositionally biased region" description="Polar residues" evidence="1">
    <location>
        <begin position="614"/>
        <end position="633"/>
    </location>
</feature>
<dbReference type="Proteomes" id="UP000002669">
    <property type="component" value="Unassembled WGS sequence"/>
</dbReference>
<dbReference type="OMA" id="NQPEFYT"/>
<dbReference type="InterPro" id="IPR014752">
    <property type="entry name" value="Arrestin-like_C"/>
</dbReference>
<protein>
    <recommendedName>
        <fullName evidence="2">Arrestin-like N-terminal domain-containing protein</fullName>
    </recommendedName>
</protein>
<feature type="region of interest" description="Disordered" evidence="1">
    <location>
        <begin position="602"/>
        <end position="671"/>
    </location>
</feature>
<dbReference type="Gene3D" id="2.60.40.640">
    <property type="match status" value="1"/>
</dbReference>
<feature type="domain" description="Arrestin-like N-terminal" evidence="2">
    <location>
        <begin position="4"/>
        <end position="113"/>
    </location>
</feature>
<dbReference type="AlphaFoldDB" id="E4V063"/>
<keyword evidence="4" id="KW-1185">Reference proteome</keyword>
<dbReference type="VEuPathDB" id="FungiDB:MGYG_06000"/>